<accession>A0AAD7MWC8</accession>
<organism evidence="6 7">
    <name type="scientific">Mycena metata</name>
    <dbReference type="NCBI Taxonomy" id="1033252"/>
    <lineage>
        <taxon>Eukaryota</taxon>
        <taxon>Fungi</taxon>
        <taxon>Dikarya</taxon>
        <taxon>Basidiomycota</taxon>
        <taxon>Agaricomycotina</taxon>
        <taxon>Agaricomycetes</taxon>
        <taxon>Agaricomycetidae</taxon>
        <taxon>Agaricales</taxon>
        <taxon>Marasmiineae</taxon>
        <taxon>Mycenaceae</taxon>
        <taxon>Mycena</taxon>
    </lineage>
</organism>
<evidence type="ECO:0000256" key="2">
    <source>
        <dbReference type="ARBA" id="ARBA00022771"/>
    </source>
</evidence>
<dbReference type="EMBL" id="JARKIB010000138">
    <property type="protein sequence ID" value="KAJ7733524.1"/>
    <property type="molecule type" value="Genomic_DNA"/>
</dbReference>
<evidence type="ECO:0000256" key="1">
    <source>
        <dbReference type="ARBA" id="ARBA00022723"/>
    </source>
</evidence>
<proteinExistence type="predicted"/>
<evidence type="ECO:0000313" key="6">
    <source>
        <dbReference type="EMBL" id="KAJ7733524.1"/>
    </source>
</evidence>
<dbReference type="Pfam" id="PF01753">
    <property type="entry name" value="zf-MYND"/>
    <property type="match status" value="1"/>
</dbReference>
<keyword evidence="2 4" id="KW-0863">Zinc-finger</keyword>
<dbReference type="SUPFAM" id="SSF144232">
    <property type="entry name" value="HIT/MYND zinc finger-like"/>
    <property type="match status" value="1"/>
</dbReference>
<evidence type="ECO:0000256" key="3">
    <source>
        <dbReference type="ARBA" id="ARBA00022833"/>
    </source>
</evidence>
<dbReference type="InterPro" id="IPR002893">
    <property type="entry name" value="Znf_MYND"/>
</dbReference>
<keyword evidence="3" id="KW-0862">Zinc</keyword>
<protein>
    <recommendedName>
        <fullName evidence="5">MYND-type domain-containing protein</fullName>
    </recommendedName>
</protein>
<evidence type="ECO:0000313" key="7">
    <source>
        <dbReference type="Proteomes" id="UP001215598"/>
    </source>
</evidence>
<dbReference type="GO" id="GO:0008270">
    <property type="term" value="F:zinc ion binding"/>
    <property type="evidence" value="ECO:0007669"/>
    <property type="project" value="UniProtKB-KW"/>
</dbReference>
<reference evidence="6" key="1">
    <citation type="submission" date="2023-03" db="EMBL/GenBank/DDBJ databases">
        <title>Massive genome expansion in bonnet fungi (Mycena s.s.) driven by repeated elements and novel gene families across ecological guilds.</title>
        <authorList>
            <consortium name="Lawrence Berkeley National Laboratory"/>
            <person name="Harder C.B."/>
            <person name="Miyauchi S."/>
            <person name="Viragh M."/>
            <person name="Kuo A."/>
            <person name="Thoen E."/>
            <person name="Andreopoulos B."/>
            <person name="Lu D."/>
            <person name="Skrede I."/>
            <person name="Drula E."/>
            <person name="Henrissat B."/>
            <person name="Morin E."/>
            <person name="Kohler A."/>
            <person name="Barry K."/>
            <person name="LaButti K."/>
            <person name="Morin E."/>
            <person name="Salamov A."/>
            <person name="Lipzen A."/>
            <person name="Mereny Z."/>
            <person name="Hegedus B."/>
            <person name="Baldrian P."/>
            <person name="Stursova M."/>
            <person name="Weitz H."/>
            <person name="Taylor A."/>
            <person name="Grigoriev I.V."/>
            <person name="Nagy L.G."/>
            <person name="Martin F."/>
            <person name="Kauserud H."/>
        </authorList>
    </citation>
    <scope>NUCLEOTIDE SEQUENCE</scope>
    <source>
        <strain evidence="6">CBHHK182m</strain>
    </source>
</reference>
<comment type="caution">
    <text evidence="6">The sequence shown here is derived from an EMBL/GenBank/DDBJ whole genome shotgun (WGS) entry which is preliminary data.</text>
</comment>
<dbReference type="Gene3D" id="6.10.140.2220">
    <property type="match status" value="1"/>
</dbReference>
<dbReference type="Proteomes" id="UP001215598">
    <property type="component" value="Unassembled WGS sequence"/>
</dbReference>
<evidence type="ECO:0000259" key="5">
    <source>
        <dbReference type="PROSITE" id="PS50865"/>
    </source>
</evidence>
<dbReference type="PROSITE" id="PS50865">
    <property type="entry name" value="ZF_MYND_2"/>
    <property type="match status" value="1"/>
</dbReference>
<sequence>MSSARPHVPTANTCGNCDKHLRVVHHGTPRCPRCLPDEATELKTCACHLVRYCNAQCQKNDWEAHRVACRTARANVERSSLLGVEARHISFVEWCKHSREQFNFPAVWALGAGTETDRTATHLFIIYIDVNEEISTIGEPRFKRRIKTAKCASDAEVRQEFAARYSSQWKVLDAMPLCARIFLVDDGLPYGLELVEQIAEQLSITEMRSQVFPSMKCDWLALLEDSVAAGNPIPPGEYIYRPNSTRTVDGLRHAHTERWKASYAHHLAFAASSALDVPQHPNRIVTHCLLLHIDVEEKRPGVFGKTTVRTAKMASLTELRPLFHCDVYGQGSADMEAILFSQPNVLRTLIIDDSLPYGRNIQVVGMDMSKVSDPRTLYPYFSDWFAGLKRIVEK</sequence>
<evidence type="ECO:0000256" key="4">
    <source>
        <dbReference type="PROSITE-ProRule" id="PRU00134"/>
    </source>
</evidence>
<feature type="domain" description="MYND-type" evidence="5">
    <location>
        <begin position="31"/>
        <end position="69"/>
    </location>
</feature>
<gene>
    <name evidence="6" type="ORF">B0H16DRAFT_1579642</name>
</gene>
<dbReference type="AlphaFoldDB" id="A0AAD7MWC8"/>
<keyword evidence="1" id="KW-0479">Metal-binding</keyword>
<keyword evidence="7" id="KW-1185">Reference proteome</keyword>
<name>A0AAD7MWC8_9AGAR</name>